<gene>
    <name evidence="2" type="ORF">QJS10_CPA02g00263</name>
</gene>
<dbReference type="PANTHER" id="PTHR31896">
    <property type="entry name" value="FAMILY REGULATORY PROTEIN, PUTATIVE (AFU_ORTHOLOGUE AFUA_3G14730)-RELATED"/>
    <property type="match status" value="1"/>
</dbReference>
<evidence type="ECO:0000256" key="1">
    <source>
        <dbReference type="ARBA" id="ARBA00022679"/>
    </source>
</evidence>
<accession>A0AAV9FEL1</accession>
<reference evidence="2" key="2">
    <citation type="submission" date="2023-06" db="EMBL/GenBank/DDBJ databases">
        <authorList>
            <person name="Ma L."/>
            <person name="Liu K.-W."/>
            <person name="Li Z."/>
            <person name="Hsiao Y.-Y."/>
            <person name="Qi Y."/>
            <person name="Fu T."/>
            <person name="Tang G."/>
            <person name="Zhang D."/>
            <person name="Sun W.-H."/>
            <person name="Liu D.-K."/>
            <person name="Li Y."/>
            <person name="Chen G.-Z."/>
            <person name="Liu X.-D."/>
            <person name="Liao X.-Y."/>
            <person name="Jiang Y.-T."/>
            <person name="Yu X."/>
            <person name="Hao Y."/>
            <person name="Huang J."/>
            <person name="Zhao X.-W."/>
            <person name="Ke S."/>
            <person name="Chen Y.-Y."/>
            <person name="Wu W.-L."/>
            <person name="Hsu J.-L."/>
            <person name="Lin Y.-F."/>
            <person name="Huang M.-D."/>
            <person name="Li C.-Y."/>
            <person name="Huang L."/>
            <person name="Wang Z.-W."/>
            <person name="Zhao X."/>
            <person name="Zhong W.-Y."/>
            <person name="Peng D.-H."/>
            <person name="Ahmad S."/>
            <person name="Lan S."/>
            <person name="Zhang J.-S."/>
            <person name="Tsai W.-C."/>
            <person name="Van De Peer Y."/>
            <person name="Liu Z.-J."/>
        </authorList>
    </citation>
    <scope>NUCLEOTIDE SEQUENCE</scope>
    <source>
        <strain evidence="2">CP</strain>
        <tissue evidence="2">Leaves</tissue>
    </source>
</reference>
<protein>
    <submittedName>
        <fullName evidence="2">Acetyltransferase</fullName>
    </submittedName>
</protein>
<reference evidence="2" key="1">
    <citation type="journal article" date="2023" name="Nat. Commun.">
        <title>Diploid and tetraploid genomes of Acorus and the evolution of monocots.</title>
        <authorList>
            <person name="Ma L."/>
            <person name="Liu K.W."/>
            <person name="Li Z."/>
            <person name="Hsiao Y.Y."/>
            <person name="Qi Y."/>
            <person name="Fu T."/>
            <person name="Tang G.D."/>
            <person name="Zhang D."/>
            <person name="Sun W.H."/>
            <person name="Liu D.K."/>
            <person name="Li Y."/>
            <person name="Chen G.Z."/>
            <person name="Liu X.D."/>
            <person name="Liao X.Y."/>
            <person name="Jiang Y.T."/>
            <person name="Yu X."/>
            <person name="Hao Y."/>
            <person name="Huang J."/>
            <person name="Zhao X.W."/>
            <person name="Ke S."/>
            <person name="Chen Y.Y."/>
            <person name="Wu W.L."/>
            <person name="Hsu J.L."/>
            <person name="Lin Y.F."/>
            <person name="Huang M.D."/>
            <person name="Li C.Y."/>
            <person name="Huang L."/>
            <person name="Wang Z.W."/>
            <person name="Zhao X."/>
            <person name="Zhong W.Y."/>
            <person name="Peng D.H."/>
            <person name="Ahmad S."/>
            <person name="Lan S."/>
            <person name="Zhang J.S."/>
            <person name="Tsai W.C."/>
            <person name="Van de Peer Y."/>
            <person name="Liu Z.J."/>
        </authorList>
    </citation>
    <scope>NUCLEOTIDE SEQUENCE</scope>
    <source>
        <strain evidence="2">CP</strain>
    </source>
</reference>
<dbReference type="EMBL" id="JAUJYO010000002">
    <property type="protein sequence ID" value="KAK1324162.1"/>
    <property type="molecule type" value="Genomic_DNA"/>
</dbReference>
<keyword evidence="3" id="KW-1185">Reference proteome</keyword>
<dbReference type="Pfam" id="PF02458">
    <property type="entry name" value="Transferase"/>
    <property type="match status" value="1"/>
</dbReference>
<dbReference type="InterPro" id="IPR023213">
    <property type="entry name" value="CAT-like_dom_sf"/>
</dbReference>
<dbReference type="InterPro" id="IPR051283">
    <property type="entry name" value="Sec_Metabolite_Acyltrans"/>
</dbReference>
<evidence type="ECO:0000313" key="3">
    <source>
        <dbReference type="Proteomes" id="UP001180020"/>
    </source>
</evidence>
<name>A0AAV9FEL1_ACOCL</name>
<proteinExistence type="predicted"/>
<comment type="caution">
    <text evidence="2">The sequence shown here is derived from an EMBL/GenBank/DDBJ whole genome shotgun (WGS) entry which is preliminary data.</text>
</comment>
<dbReference type="AlphaFoldDB" id="A0AAV9FEL1"/>
<dbReference type="Proteomes" id="UP001180020">
    <property type="component" value="Unassembled WGS sequence"/>
</dbReference>
<organism evidence="2 3">
    <name type="scientific">Acorus calamus</name>
    <name type="common">Sweet flag</name>
    <dbReference type="NCBI Taxonomy" id="4465"/>
    <lineage>
        <taxon>Eukaryota</taxon>
        <taxon>Viridiplantae</taxon>
        <taxon>Streptophyta</taxon>
        <taxon>Embryophyta</taxon>
        <taxon>Tracheophyta</taxon>
        <taxon>Spermatophyta</taxon>
        <taxon>Magnoliopsida</taxon>
        <taxon>Liliopsida</taxon>
        <taxon>Acoraceae</taxon>
        <taxon>Acorus</taxon>
    </lineage>
</organism>
<keyword evidence="1" id="KW-0808">Transferase</keyword>
<evidence type="ECO:0000313" key="2">
    <source>
        <dbReference type="EMBL" id="KAK1324162.1"/>
    </source>
</evidence>
<dbReference type="Gene3D" id="3.30.559.10">
    <property type="entry name" value="Chloramphenicol acetyltransferase-like domain"/>
    <property type="match status" value="1"/>
</dbReference>
<dbReference type="GO" id="GO:0016740">
    <property type="term" value="F:transferase activity"/>
    <property type="evidence" value="ECO:0007669"/>
    <property type="project" value="UniProtKB-KW"/>
</dbReference>
<dbReference type="PANTHER" id="PTHR31896:SF12">
    <property type="entry name" value="HXXXD-TYPE ACYL-TRANSFERASE FAMILY PROTEIN"/>
    <property type="match status" value="1"/>
</dbReference>
<sequence length="74" mass="8002">MGADLTHSTAHGVSISDVLSPLYVPEFIRSFFPLTGAINHDGHSAPLLAVQFTKLRDGVFIGCDSTSFRHFLNA</sequence>